<sequence length="432" mass="50106">MRNCVILLLGLGLLYIVIQKTEATTCCPPSDTIMSKYNCSNGSEITTISCKQRDFMFATLDRPLLYEIGEDDVLIVTRDEDLGFIVMNPDQYCVGLSAENESDLIIICMHDDETKLNETISVKWQILGYVRMICALVSVFSFGLIAFIYIYLPELQDIEGKCIINFSISLAICHFLQCIAPIIIVNYEDTCDIFSFMNNYVLLCGYNWLTVMSIHMWRITMQPVFRRQMNWFLIYMCYGYGLPTILLITSLISHLTNKMELEKRIEVQMENDECSLENSVIVWFYFYAPLAILVLISTVVQLWAAKVLWIDIYRKDNPSVVYLRKKSHMYLHALIVMGCLTVVELSLYPLQSSNKDEMQLALYIIDCRNLLIGASVFFVFVLLRNKVRKALAKKGLCCITFPDHWKKLIDEEIHERDRENDETRLTTMDTRF</sequence>
<reference evidence="8" key="1">
    <citation type="journal article" date="2016" name="Sci. Rep.">
        <title>Molecular characterization of firefly nuptial gifts: a multi-omics approach sheds light on postcopulatory sexual selection.</title>
        <authorList>
            <person name="Al-Wathiqui N."/>
            <person name="Fallon T.R."/>
            <person name="South A."/>
            <person name="Weng J.K."/>
            <person name="Lewis S.M."/>
        </authorList>
    </citation>
    <scope>NUCLEOTIDE SEQUENCE</scope>
</reference>
<keyword evidence="6" id="KW-0732">Signal</keyword>
<dbReference type="InterPro" id="IPR051384">
    <property type="entry name" value="Mth_GPCR"/>
</dbReference>
<evidence type="ECO:0000256" key="1">
    <source>
        <dbReference type="ARBA" id="ARBA00004141"/>
    </source>
</evidence>
<protein>
    <recommendedName>
        <fullName evidence="7">G-protein coupled receptors family 2 profile 2 domain-containing protein</fullName>
    </recommendedName>
</protein>
<feature type="domain" description="G-protein coupled receptors family 2 profile 2" evidence="7">
    <location>
        <begin position="127"/>
        <end position="384"/>
    </location>
</feature>
<feature type="transmembrane region" description="Helical" evidence="5">
    <location>
        <begin position="231"/>
        <end position="252"/>
    </location>
</feature>
<keyword evidence="2 5" id="KW-0812">Transmembrane</keyword>
<reference evidence="9 10" key="2">
    <citation type="journal article" date="2018" name="Elife">
        <title>Firefly genomes illuminate parallel origins of bioluminescence in beetles.</title>
        <authorList>
            <person name="Fallon T.R."/>
            <person name="Lower S.E."/>
            <person name="Chang C.H."/>
            <person name="Bessho-Uehara M."/>
            <person name="Martin G.J."/>
            <person name="Bewick A.J."/>
            <person name="Behringer M."/>
            <person name="Debat H.J."/>
            <person name="Wong I."/>
            <person name="Day J.C."/>
            <person name="Suvorov A."/>
            <person name="Silva C.J."/>
            <person name="Stanger-Hall K.F."/>
            <person name="Hall D.W."/>
            <person name="Schmitz R.J."/>
            <person name="Nelson D.R."/>
            <person name="Lewis S.M."/>
            <person name="Shigenobu S."/>
            <person name="Bybee S.M."/>
            <person name="Larracuente A.M."/>
            <person name="Oba Y."/>
            <person name="Weng J.K."/>
        </authorList>
    </citation>
    <scope>NUCLEOTIDE SEQUENCE [LARGE SCALE GENOMIC DNA]</scope>
    <source>
        <strain evidence="9">1611_PpyrPB1</strain>
        <tissue evidence="9">Whole body</tissue>
    </source>
</reference>
<feature type="transmembrane region" description="Helical" evidence="5">
    <location>
        <begin position="284"/>
        <end position="309"/>
    </location>
</feature>
<evidence type="ECO:0000259" key="7">
    <source>
        <dbReference type="PROSITE" id="PS50261"/>
    </source>
</evidence>
<feature type="signal peptide" evidence="6">
    <location>
        <begin position="1"/>
        <end position="23"/>
    </location>
</feature>
<organism evidence="8">
    <name type="scientific">Photinus pyralis</name>
    <name type="common">Common eastern firefly</name>
    <name type="synonym">Lampyris pyralis</name>
    <dbReference type="NCBI Taxonomy" id="7054"/>
    <lineage>
        <taxon>Eukaryota</taxon>
        <taxon>Metazoa</taxon>
        <taxon>Ecdysozoa</taxon>
        <taxon>Arthropoda</taxon>
        <taxon>Hexapoda</taxon>
        <taxon>Insecta</taxon>
        <taxon>Pterygota</taxon>
        <taxon>Neoptera</taxon>
        <taxon>Endopterygota</taxon>
        <taxon>Coleoptera</taxon>
        <taxon>Polyphaga</taxon>
        <taxon>Elateriformia</taxon>
        <taxon>Elateroidea</taxon>
        <taxon>Lampyridae</taxon>
        <taxon>Lampyrinae</taxon>
        <taxon>Photinus</taxon>
    </lineage>
</organism>
<feature type="transmembrane region" description="Helical" evidence="5">
    <location>
        <begin position="129"/>
        <end position="152"/>
    </location>
</feature>
<dbReference type="OrthoDB" id="6134459at2759"/>
<dbReference type="Proteomes" id="UP000327044">
    <property type="component" value="Unassembled WGS sequence"/>
</dbReference>
<evidence type="ECO:0000256" key="2">
    <source>
        <dbReference type="ARBA" id="ARBA00022692"/>
    </source>
</evidence>
<dbReference type="InterPro" id="IPR017981">
    <property type="entry name" value="GPCR_2-like_7TM"/>
</dbReference>
<evidence type="ECO:0000313" key="9">
    <source>
        <dbReference type="EMBL" id="KAB0803752.1"/>
    </source>
</evidence>
<feature type="transmembrane region" description="Helical" evidence="5">
    <location>
        <begin position="199"/>
        <end position="219"/>
    </location>
</feature>
<dbReference type="PANTHER" id="PTHR47154:SF2">
    <property type="entry name" value="G-PROTEIN COUPLED RECEPTOR MTH-RELATED"/>
    <property type="match status" value="1"/>
</dbReference>
<name>A0A1Y1MTS7_PHOPY</name>
<evidence type="ECO:0000256" key="5">
    <source>
        <dbReference type="SAM" id="Phobius"/>
    </source>
</evidence>
<dbReference type="EMBL" id="GEZM01021196">
    <property type="protein sequence ID" value="JAV89092.1"/>
    <property type="molecule type" value="Transcribed_RNA"/>
</dbReference>
<keyword evidence="4 5" id="KW-0472">Membrane</keyword>
<gene>
    <name evidence="9" type="ORF">PPYR_00722</name>
</gene>
<feature type="transmembrane region" description="Helical" evidence="5">
    <location>
        <begin position="164"/>
        <end position="187"/>
    </location>
</feature>
<dbReference type="PANTHER" id="PTHR47154">
    <property type="entry name" value="G-PROTEIN COUPLED RECEPTOR MTH-RELATED"/>
    <property type="match status" value="1"/>
</dbReference>
<feature type="chain" id="PRO_5033750620" description="G-protein coupled receptors family 2 profile 2 domain-containing protein" evidence="6">
    <location>
        <begin position="24"/>
        <end position="432"/>
    </location>
</feature>
<reference evidence="9" key="3">
    <citation type="submission" date="2019-08" db="EMBL/GenBank/DDBJ databases">
        <authorList>
            <consortium name="Photinus pyralis genome working group"/>
            <person name="Fallon T.R."/>
            <person name="Sander Lower S.E."/>
            <person name="Weng J.-K."/>
        </authorList>
    </citation>
    <scope>NUCLEOTIDE SEQUENCE</scope>
    <source>
        <strain evidence="9">1611_PpyrPB1</strain>
        <tissue evidence="9">Whole body</tissue>
    </source>
</reference>
<dbReference type="EMBL" id="VVIM01000001">
    <property type="protein sequence ID" value="KAB0803752.1"/>
    <property type="molecule type" value="Genomic_DNA"/>
</dbReference>
<dbReference type="GO" id="GO:0008528">
    <property type="term" value="F:G protein-coupled peptide receptor activity"/>
    <property type="evidence" value="ECO:0007669"/>
    <property type="project" value="TreeGrafter"/>
</dbReference>
<dbReference type="InterPro" id="IPR000832">
    <property type="entry name" value="GPCR_2_secretin-like"/>
</dbReference>
<evidence type="ECO:0000256" key="3">
    <source>
        <dbReference type="ARBA" id="ARBA00022989"/>
    </source>
</evidence>
<proteinExistence type="predicted"/>
<evidence type="ECO:0000256" key="6">
    <source>
        <dbReference type="SAM" id="SignalP"/>
    </source>
</evidence>
<keyword evidence="10" id="KW-1185">Reference proteome</keyword>
<dbReference type="Gene3D" id="1.20.1070.10">
    <property type="entry name" value="Rhodopsin 7-helix transmembrane proteins"/>
    <property type="match status" value="1"/>
</dbReference>
<dbReference type="Pfam" id="PF00002">
    <property type="entry name" value="7tm_2"/>
    <property type="match status" value="1"/>
</dbReference>
<dbReference type="PROSITE" id="PS50261">
    <property type="entry name" value="G_PROTEIN_RECEP_F2_4"/>
    <property type="match status" value="1"/>
</dbReference>
<evidence type="ECO:0000313" key="10">
    <source>
        <dbReference type="Proteomes" id="UP000327044"/>
    </source>
</evidence>
<evidence type="ECO:0000313" key="8">
    <source>
        <dbReference type="EMBL" id="JAV89092.1"/>
    </source>
</evidence>
<dbReference type="GO" id="GO:0007166">
    <property type="term" value="P:cell surface receptor signaling pathway"/>
    <property type="evidence" value="ECO:0007669"/>
    <property type="project" value="InterPro"/>
</dbReference>
<evidence type="ECO:0000256" key="4">
    <source>
        <dbReference type="ARBA" id="ARBA00023136"/>
    </source>
</evidence>
<dbReference type="InParanoid" id="A0A1Y1MTS7"/>
<comment type="subcellular location">
    <subcellularLocation>
        <location evidence="1">Membrane</location>
        <topology evidence="1">Multi-pass membrane protein</topology>
    </subcellularLocation>
</comment>
<dbReference type="AlphaFoldDB" id="A0A1Y1MTS7"/>
<keyword evidence="3 5" id="KW-1133">Transmembrane helix</keyword>
<dbReference type="SUPFAM" id="SSF81321">
    <property type="entry name" value="Family A G protein-coupled receptor-like"/>
    <property type="match status" value="1"/>
</dbReference>
<feature type="transmembrane region" description="Helical" evidence="5">
    <location>
        <begin position="360"/>
        <end position="383"/>
    </location>
</feature>
<dbReference type="GO" id="GO:0005886">
    <property type="term" value="C:plasma membrane"/>
    <property type="evidence" value="ECO:0007669"/>
    <property type="project" value="TreeGrafter"/>
</dbReference>
<feature type="transmembrane region" description="Helical" evidence="5">
    <location>
        <begin position="330"/>
        <end position="348"/>
    </location>
</feature>
<accession>A0A1Y1MTS7</accession>